<dbReference type="InterPro" id="IPR001932">
    <property type="entry name" value="PPM-type_phosphatase-like_dom"/>
</dbReference>
<dbReference type="Gene3D" id="3.30.450.40">
    <property type="match status" value="1"/>
</dbReference>
<dbReference type="PANTHER" id="PTHR43156">
    <property type="entry name" value="STAGE II SPORULATION PROTEIN E-RELATED"/>
    <property type="match status" value="1"/>
</dbReference>
<accession>A0ABV9E2J5</accession>
<dbReference type="SMART" id="SM00065">
    <property type="entry name" value="GAF"/>
    <property type="match status" value="1"/>
</dbReference>
<feature type="region of interest" description="Disordered" evidence="2">
    <location>
        <begin position="706"/>
        <end position="737"/>
    </location>
</feature>
<dbReference type="InterPro" id="IPR036457">
    <property type="entry name" value="PPM-type-like_dom_sf"/>
</dbReference>
<evidence type="ECO:0000313" key="5">
    <source>
        <dbReference type="EMBL" id="MFC4564218.1"/>
    </source>
</evidence>
<dbReference type="InterPro" id="IPR029016">
    <property type="entry name" value="GAF-like_dom_sf"/>
</dbReference>
<dbReference type="InterPro" id="IPR013656">
    <property type="entry name" value="PAS_4"/>
</dbReference>
<dbReference type="Pfam" id="PF13185">
    <property type="entry name" value="GAF_2"/>
    <property type="match status" value="1"/>
</dbReference>
<dbReference type="CDD" id="cd00130">
    <property type="entry name" value="PAS"/>
    <property type="match status" value="1"/>
</dbReference>
<dbReference type="InterPro" id="IPR052016">
    <property type="entry name" value="Bact_Sigma-Reg"/>
</dbReference>
<dbReference type="PANTHER" id="PTHR43156:SF2">
    <property type="entry name" value="STAGE II SPORULATION PROTEIN E"/>
    <property type="match status" value="1"/>
</dbReference>
<protein>
    <submittedName>
        <fullName evidence="5">SpoIIE family protein phosphatase</fullName>
    </submittedName>
</protein>
<organism evidence="5 6">
    <name type="scientific">Nocardiopsis mangrovi</name>
    <dbReference type="NCBI Taxonomy" id="1179818"/>
    <lineage>
        <taxon>Bacteria</taxon>
        <taxon>Bacillati</taxon>
        <taxon>Actinomycetota</taxon>
        <taxon>Actinomycetes</taxon>
        <taxon>Streptosporangiales</taxon>
        <taxon>Nocardiopsidaceae</taxon>
        <taxon>Nocardiopsis</taxon>
    </lineage>
</organism>
<feature type="domain" description="GAF" evidence="3">
    <location>
        <begin position="321"/>
        <end position="468"/>
    </location>
</feature>
<dbReference type="Gene3D" id="3.30.450.20">
    <property type="entry name" value="PAS domain"/>
    <property type="match status" value="1"/>
</dbReference>
<feature type="compositionally biased region" description="Basic and acidic residues" evidence="2">
    <location>
        <begin position="712"/>
        <end position="721"/>
    </location>
</feature>
<evidence type="ECO:0000256" key="1">
    <source>
        <dbReference type="ARBA" id="ARBA00022801"/>
    </source>
</evidence>
<dbReference type="InterPro" id="IPR035965">
    <property type="entry name" value="PAS-like_dom_sf"/>
</dbReference>
<keyword evidence="1" id="KW-0378">Hydrolase</keyword>
<reference evidence="6" key="1">
    <citation type="journal article" date="2019" name="Int. J. Syst. Evol. Microbiol.">
        <title>The Global Catalogue of Microorganisms (GCM) 10K type strain sequencing project: providing services to taxonomists for standard genome sequencing and annotation.</title>
        <authorList>
            <consortium name="The Broad Institute Genomics Platform"/>
            <consortium name="The Broad Institute Genome Sequencing Center for Infectious Disease"/>
            <person name="Wu L."/>
            <person name="Ma J."/>
        </authorList>
    </citation>
    <scope>NUCLEOTIDE SEQUENCE [LARGE SCALE GENOMIC DNA]</scope>
    <source>
        <strain evidence="6">XZYJ18</strain>
    </source>
</reference>
<dbReference type="InterPro" id="IPR000014">
    <property type="entry name" value="PAS"/>
</dbReference>
<keyword evidence="6" id="KW-1185">Reference proteome</keyword>
<dbReference type="InterPro" id="IPR003018">
    <property type="entry name" value="GAF"/>
</dbReference>
<evidence type="ECO:0000256" key="2">
    <source>
        <dbReference type="SAM" id="MobiDB-lite"/>
    </source>
</evidence>
<comment type="caution">
    <text evidence="5">The sequence shown here is derived from an EMBL/GenBank/DDBJ whole genome shotgun (WGS) entry which is preliminary data.</text>
</comment>
<dbReference type="Gene3D" id="3.60.40.10">
    <property type="entry name" value="PPM-type phosphatase domain"/>
    <property type="match status" value="1"/>
</dbReference>
<gene>
    <name evidence="5" type="ORF">ACFO4E_20345</name>
</gene>
<dbReference type="EMBL" id="JBHSFQ010000022">
    <property type="protein sequence ID" value="MFC4564218.1"/>
    <property type="molecule type" value="Genomic_DNA"/>
</dbReference>
<dbReference type="RefSeq" id="WP_378577125.1">
    <property type="nucleotide sequence ID" value="NZ_JBHSFQ010000022.1"/>
</dbReference>
<feature type="region of interest" description="Disordered" evidence="2">
    <location>
        <begin position="149"/>
        <end position="174"/>
    </location>
</feature>
<dbReference type="SUPFAM" id="SSF55781">
    <property type="entry name" value="GAF domain-like"/>
    <property type="match status" value="2"/>
</dbReference>
<dbReference type="Proteomes" id="UP001595923">
    <property type="component" value="Unassembled WGS sequence"/>
</dbReference>
<dbReference type="Pfam" id="PF08448">
    <property type="entry name" value="PAS_4"/>
    <property type="match status" value="1"/>
</dbReference>
<dbReference type="Pfam" id="PF07228">
    <property type="entry name" value="SpoIIE"/>
    <property type="match status" value="1"/>
</dbReference>
<evidence type="ECO:0000313" key="6">
    <source>
        <dbReference type="Proteomes" id="UP001595923"/>
    </source>
</evidence>
<evidence type="ECO:0000259" key="3">
    <source>
        <dbReference type="SMART" id="SM00065"/>
    </source>
</evidence>
<dbReference type="SUPFAM" id="SSF55785">
    <property type="entry name" value="PYP-like sensor domain (PAS domain)"/>
    <property type="match status" value="1"/>
</dbReference>
<dbReference type="SMART" id="SM00331">
    <property type="entry name" value="PP2C_SIG"/>
    <property type="match status" value="1"/>
</dbReference>
<feature type="domain" description="PPM-type phosphatase" evidence="4">
    <location>
        <begin position="486"/>
        <end position="702"/>
    </location>
</feature>
<feature type="compositionally biased region" description="Pro residues" evidence="2">
    <location>
        <begin position="154"/>
        <end position="165"/>
    </location>
</feature>
<sequence>MRNGLDRVAEGLVSLLGELGAHAGGVFLLTGESTMELAVLAGMPRDIMRPWERVRLPSPMPAAEALQEQGVVWVGGPEEMARRYPRTALTLPYDFGMAGSPLRINAREFGALFLVWPASHGAQLRRRERDRLVAGATRLARVLERAERDGRPIEPGPRPYIPAPAPARGDSSGDPMAALVSRIPEGLCSMDVQGRLTVVSPAAASLLGEHVGRLLGVQPWTVLPWLNNPMFEDRYRSAVMSQESTSFVALRPPDQWLSFHLFPDPTGISVRIVPTHAERPAEDVPAPPMAPDPEGGLTVPSRAGAIYHILNLASAMTEAVGEQDVIDLVVDQVMPAFGGQALALLAEQGGTLRVIGSSGYGPEDIERFDRTPVTPRTPGARTLLTGVPAFVESRRELERAYRSRASAHDGMGAWAFLPLISSGRSVGACVLAYSQPRRFTVEERSVLNSLGGLIAQALERARLYDTKQALAHGLQVGLLPRELPSIPGLTAAARYLPGTEGMAIGGDFYDIIRIDEDRVAAVIGDIQGHNVGAAALMGQVRTAVRAYTDTSQGEPGTVLAHTNSMLVDLDPGLFASCTYLRLDLKKETVELARAGHPQPLMRTPEGTTSVLDVPGGVLLGIVPDAQYPQIELTMPVGSVLALYTDGLVESPGVDLDDAISDLADRLGEVGGRYLGEAADVLTREAQEARQRADDVALLLLRAGDGPHGTVADPHEHGRELPRSGGGTRHQSGAAGHH</sequence>
<proteinExistence type="predicted"/>
<evidence type="ECO:0000259" key="4">
    <source>
        <dbReference type="SMART" id="SM00331"/>
    </source>
</evidence>
<name>A0ABV9E2J5_9ACTN</name>